<dbReference type="Pfam" id="PF07992">
    <property type="entry name" value="Pyr_redox_2"/>
    <property type="match status" value="1"/>
</dbReference>
<comment type="similarity">
    <text evidence="2">Belongs to the class-I pyridine nucleotide-disulfide oxidoreductase family.</text>
</comment>
<dbReference type="SUPFAM" id="SSF55424">
    <property type="entry name" value="FAD/NAD-linked reductases, dimerisation (C-terminal) domain"/>
    <property type="match status" value="1"/>
</dbReference>
<reference evidence="8" key="1">
    <citation type="journal article" date="2019" name="Int. J. Syst. Evol. Microbiol.">
        <title>The Global Catalogue of Microorganisms (GCM) 10K type strain sequencing project: providing services to taxonomists for standard genome sequencing and annotation.</title>
        <authorList>
            <consortium name="The Broad Institute Genomics Platform"/>
            <consortium name="The Broad Institute Genome Sequencing Center for Infectious Disease"/>
            <person name="Wu L."/>
            <person name="Ma J."/>
        </authorList>
    </citation>
    <scope>NUCLEOTIDE SEQUENCE [LARGE SCALE GENOMIC DNA]</scope>
    <source>
        <strain evidence="8">JCM 18126</strain>
    </source>
</reference>
<evidence type="ECO:0000313" key="8">
    <source>
        <dbReference type="Proteomes" id="UP001501195"/>
    </source>
</evidence>
<proteinExistence type="inferred from homology"/>
<feature type="domain" description="Pyridine nucleotide-disulphide oxidoreductase dimerisation" evidence="5">
    <location>
        <begin position="363"/>
        <end position="469"/>
    </location>
</feature>
<dbReference type="PRINTS" id="PR00368">
    <property type="entry name" value="FADPNR"/>
</dbReference>
<keyword evidence="4" id="KW-0274">FAD</keyword>
<feature type="domain" description="FAD/NAD(P)-binding" evidence="6">
    <location>
        <begin position="11"/>
        <end position="324"/>
    </location>
</feature>
<dbReference type="EMBL" id="BAABIL010000053">
    <property type="protein sequence ID" value="GAA4964720.1"/>
    <property type="molecule type" value="Genomic_DNA"/>
</dbReference>
<dbReference type="Pfam" id="PF02852">
    <property type="entry name" value="Pyr_redox_dim"/>
    <property type="match status" value="1"/>
</dbReference>
<dbReference type="PANTHER" id="PTHR43014:SF2">
    <property type="entry name" value="MERCURIC REDUCTASE"/>
    <property type="match status" value="1"/>
</dbReference>
<dbReference type="Gene3D" id="3.30.390.30">
    <property type="match status" value="1"/>
</dbReference>
<dbReference type="RefSeq" id="WP_345710725.1">
    <property type="nucleotide sequence ID" value="NZ_BAABIL010000053.1"/>
</dbReference>
<accession>A0ABP9H9G7</accession>
<evidence type="ECO:0000256" key="2">
    <source>
        <dbReference type="ARBA" id="ARBA00007532"/>
    </source>
</evidence>
<keyword evidence="8" id="KW-1185">Reference proteome</keyword>
<comment type="cofactor">
    <cofactor evidence="1">
        <name>FAD</name>
        <dbReference type="ChEBI" id="CHEBI:57692"/>
    </cofactor>
</comment>
<dbReference type="Proteomes" id="UP001501195">
    <property type="component" value="Unassembled WGS sequence"/>
</dbReference>
<protein>
    <submittedName>
        <fullName evidence="7">NAD(P)/FAD-dependent oxidoreductase</fullName>
    </submittedName>
</protein>
<dbReference type="InterPro" id="IPR023753">
    <property type="entry name" value="FAD/NAD-binding_dom"/>
</dbReference>
<evidence type="ECO:0000256" key="3">
    <source>
        <dbReference type="ARBA" id="ARBA00022630"/>
    </source>
</evidence>
<dbReference type="InterPro" id="IPR036188">
    <property type="entry name" value="FAD/NAD-bd_sf"/>
</dbReference>
<dbReference type="InterPro" id="IPR001100">
    <property type="entry name" value="Pyr_nuc-diS_OxRdtase"/>
</dbReference>
<dbReference type="Gene3D" id="3.50.50.60">
    <property type="entry name" value="FAD/NAD(P)-binding domain"/>
    <property type="match status" value="2"/>
</dbReference>
<evidence type="ECO:0000259" key="5">
    <source>
        <dbReference type="Pfam" id="PF02852"/>
    </source>
</evidence>
<sequence>MSEVVGGREVDVVVIGAGPVGENLADRAHRGGLSVVLVERELVGGECSYWACMPSKALLLPGHALAAAHRLPGAAQAVTGGLDAAAVLARRTTFTHGWDDSSQEEWVGSAGLELLRGTARLAGERRVVVDAPDGTTTVLTARRAVAVCTGSVPVLPRLEGLPETPHWTNREATGAQEVPGALVVLGGGVVAVEMAQAWQRLGSRVTLLARSGLLGGAEPFAGELVGAALAADGVDVRTGTSPERVAQRGGQVVVTLPGGEEVVADRLLVATGRRAAVDTLALETVGLPGDGPLEVDDSGRVLAVPGGWLYAAGDVTGRAPLTHQGKYAARAAGDAIAARAAGDLGDQVPAWSRYAASADAAAVPQVVFTDPEVASVGLTGREAGERGLDVRVVDVELGAVAGASLVADGYTGRARLVVDETRRVVVGATFVGQGVAELLHSATVAVVGEVPLERLWHAVPSYPTLSEVWLRLLEEYGL</sequence>
<comment type="caution">
    <text evidence="7">The sequence shown here is derived from an EMBL/GenBank/DDBJ whole genome shotgun (WGS) entry which is preliminary data.</text>
</comment>
<keyword evidence="3" id="KW-0285">Flavoprotein</keyword>
<dbReference type="PANTHER" id="PTHR43014">
    <property type="entry name" value="MERCURIC REDUCTASE"/>
    <property type="match status" value="1"/>
</dbReference>
<dbReference type="InterPro" id="IPR016156">
    <property type="entry name" value="FAD/NAD-linked_Rdtase_dimer_sf"/>
</dbReference>
<gene>
    <name evidence="7" type="ORF">GCM10023225_04780</name>
</gene>
<evidence type="ECO:0000256" key="4">
    <source>
        <dbReference type="ARBA" id="ARBA00022827"/>
    </source>
</evidence>
<organism evidence="7 8">
    <name type="scientific">Kineococcus glutinatus</name>
    <dbReference type="NCBI Taxonomy" id="1070872"/>
    <lineage>
        <taxon>Bacteria</taxon>
        <taxon>Bacillati</taxon>
        <taxon>Actinomycetota</taxon>
        <taxon>Actinomycetes</taxon>
        <taxon>Kineosporiales</taxon>
        <taxon>Kineosporiaceae</taxon>
        <taxon>Kineococcus</taxon>
    </lineage>
</organism>
<evidence type="ECO:0000256" key="1">
    <source>
        <dbReference type="ARBA" id="ARBA00001974"/>
    </source>
</evidence>
<name>A0ABP9H9G7_9ACTN</name>
<evidence type="ECO:0000313" key="7">
    <source>
        <dbReference type="EMBL" id="GAA4964720.1"/>
    </source>
</evidence>
<dbReference type="InterPro" id="IPR004099">
    <property type="entry name" value="Pyr_nucl-diS_OxRdtase_dimer"/>
</dbReference>
<dbReference type="PRINTS" id="PR00411">
    <property type="entry name" value="PNDRDTASEI"/>
</dbReference>
<dbReference type="SUPFAM" id="SSF51905">
    <property type="entry name" value="FAD/NAD(P)-binding domain"/>
    <property type="match status" value="1"/>
</dbReference>
<evidence type="ECO:0000259" key="6">
    <source>
        <dbReference type="Pfam" id="PF07992"/>
    </source>
</evidence>
<dbReference type="PIRSF" id="PIRSF000350">
    <property type="entry name" value="Mercury_reductase_MerA"/>
    <property type="match status" value="1"/>
</dbReference>